<accession>A0A0G0BEN5</accession>
<dbReference type="AlphaFoldDB" id="A0A0G0BEN5"/>
<dbReference type="Proteomes" id="UP000034004">
    <property type="component" value="Unassembled WGS sequence"/>
</dbReference>
<sequence length="98" mass="11320">MVDDVTQPVTQPTKPSRLKLILFIETFIFIIIIVTSLLVFIIRKNQTTKNSAFSPTPTIQAENKMNVPIETKYENPFNDKTQYQNPFSKNTNPFDNLK</sequence>
<feature type="transmembrane region" description="Helical" evidence="2">
    <location>
        <begin position="20"/>
        <end position="42"/>
    </location>
</feature>
<proteinExistence type="predicted"/>
<organism evidence="3 4">
    <name type="scientific">Candidatus Roizmanbacteria bacterium GW2011_GWC2_34_23</name>
    <dbReference type="NCBI Taxonomy" id="1618484"/>
    <lineage>
        <taxon>Bacteria</taxon>
        <taxon>Candidatus Roizmaniibacteriota</taxon>
    </lineage>
</organism>
<keyword evidence="2" id="KW-1133">Transmembrane helix</keyword>
<evidence type="ECO:0000256" key="2">
    <source>
        <dbReference type="SAM" id="Phobius"/>
    </source>
</evidence>
<evidence type="ECO:0000313" key="4">
    <source>
        <dbReference type="Proteomes" id="UP000034004"/>
    </source>
</evidence>
<dbReference type="EMBL" id="LBPR01000007">
    <property type="protein sequence ID" value="KKP62061.1"/>
    <property type="molecule type" value="Genomic_DNA"/>
</dbReference>
<name>A0A0G0BEN5_9BACT</name>
<evidence type="ECO:0000256" key="1">
    <source>
        <dbReference type="SAM" id="MobiDB-lite"/>
    </source>
</evidence>
<gene>
    <name evidence="3" type="ORF">UR56_C0007G0044</name>
</gene>
<dbReference type="STRING" id="1618484.UR56_C0007G0044"/>
<keyword evidence="2" id="KW-0812">Transmembrane</keyword>
<protein>
    <submittedName>
        <fullName evidence="3">Uncharacterized protein</fullName>
    </submittedName>
</protein>
<feature type="region of interest" description="Disordered" evidence="1">
    <location>
        <begin position="75"/>
        <end position="98"/>
    </location>
</feature>
<keyword evidence="2" id="KW-0472">Membrane</keyword>
<evidence type="ECO:0000313" key="3">
    <source>
        <dbReference type="EMBL" id="KKP62061.1"/>
    </source>
</evidence>
<reference evidence="3 4" key="1">
    <citation type="journal article" date="2015" name="Nature">
        <title>rRNA introns, odd ribosomes, and small enigmatic genomes across a large radiation of phyla.</title>
        <authorList>
            <person name="Brown C.T."/>
            <person name="Hug L.A."/>
            <person name="Thomas B.C."/>
            <person name="Sharon I."/>
            <person name="Castelle C.J."/>
            <person name="Singh A."/>
            <person name="Wilkins M.J."/>
            <person name="Williams K.H."/>
            <person name="Banfield J.F."/>
        </authorList>
    </citation>
    <scope>NUCLEOTIDE SEQUENCE [LARGE SCALE GENOMIC DNA]</scope>
</reference>
<comment type="caution">
    <text evidence="3">The sequence shown here is derived from an EMBL/GenBank/DDBJ whole genome shotgun (WGS) entry which is preliminary data.</text>
</comment>
<feature type="compositionally biased region" description="Polar residues" evidence="1">
    <location>
        <begin position="78"/>
        <end position="98"/>
    </location>
</feature>